<dbReference type="EMBL" id="BEZZ01000421">
    <property type="protein sequence ID" value="GCC32238.1"/>
    <property type="molecule type" value="Genomic_DNA"/>
</dbReference>
<protein>
    <recommendedName>
        <fullName evidence="4">Cilia- and flagella-associated protein 54</fullName>
    </recommendedName>
</protein>
<evidence type="ECO:0000313" key="3">
    <source>
        <dbReference type="Proteomes" id="UP000287033"/>
    </source>
</evidence>
<keyword evidence="3" id="KW-1185">Reference proteome</keyword>
<feature type="compositionally biased region" description="Polar residues" evidence="1">
    <location>
        <begin position="592"/>
        <end position="603"/>
    </location>
</feature>
<evidence type="ECO:0008006" key="4">
    <source>
        <dbReference type="Google" id="ProtNLM"/>
    </source>
</evidence>
<dbReference type="OrthoDB" id="9948328at2759"/>
<dbReference type="Pfam" id="PF14858">
    <property type="entry name" value="CFAP54_N"/>
    <property type="match status" value="1"/>
</dbReference>
<evidence type="ECO:0000256" key="1">
    <source>
        <dbReference type="SAM" id="MobiDB-lite"/>
    </source>
</evidence>
<feature type="compositionally biased region" description="Basic and acidic residues" evidence="1">
    <location>
        <begin position="582"/>
        <end position="591"/>
    </location>
</feature>
<feature type="region of interest" description="Disordered" evidence="1">
    <location>
        <begin position="582"/>
        <end position="603"/>
    </location>
</feature>
<proteinExistence type="predicted"/>
<dbReference type="PANTHER" id="PTHR33487:SF1">
    <property type="entry name" value="CILIA- AND FLAGELLA-ASSOCIATED PROTEIN 54"/>
    <property type="match status" value="1"/>
</dbReference>
<sequence length="2298" mass="259527">MEPLPASFYGKFDEKNPVVASLEQKLNHFMKDMERVTSYRSYTRGASELFCIWNEYEKLLPVHYYQEKLLKIGTFLLQLKLHALQMNCICSYYMVKEADSRLLKMDSQRKCTSILKFLRLIMQVALPKEQLCWLIYNGTTYIYTMCRHLMVLTLYTQAFEFLLWASICMETSIPLSTVRYLRWRATLYTAVCQCYYDCEYDLTAEVFARRALGKISELSQLETMNPSPQTPHTGKAFREATVKISIMIFKRSVFESRRKPKGILRPKQRTNYKESQNLPWPHNTTEHLLAEMFHGSAAQFLAITEALSARSRRVLQTKPPFPPEHEIFDVTTELFLAGLLILSGGAGNTQLNAPACTDPIGGLIKSSSLIELAAAGEDGVSVEAAVRFAKTAFCYEFLEVFDIIVAPLLSFLRKNENLAWKSYELDLDLLIAMEPFVSPRKPKHGLSVGANCSIGGTLQPGGATISCDDLVILAEAMFAYTCTPLEGSSADIDMVVDAVLFLWQKCKTVLQKGNFGVTGSTKVLKKLDNLGKWLHILSILQEVTIWCNLGDIDPVLMVDITLYSAGLLEILADSSVKSKRKPGDIAARETQSDTATSSQTPAISMQTEHCTPINVLAKHPAEQLEIACKMLEKALDSICMARSATVSTEKSVLIDKNCIKVEVNIFQSNIQSDEQEKKDIPQEDTYKAIPLQSFIMDLHLELIQVYYRVAFKFLKISNELLNSENTTSQETSGTDENYGFTILKEADILKKVKKNSMLKAMFLIQKVMYLYSKEQDQSTKYQLLEKAATLLQKVEVEEEILYSLRTKPTLTDNEELDVVPAPILLSRTHNSVIFKPAPFASSKEVYWFRIFGRTATGSILKVRLKDSHLQGTGIQVPAFGECLLEVKDLEPNEKYIFAVAAYSEDGTIIGNGIGETTKPILAYYPLPLLTAWTYLCQVAYQLGHYPVSKAAISILWKHFVTDECLQQNKCLVSHKTDWYISQKSLNNDAVHLASPILLRRFLACIFIDSDISCHEDAVYCDSLSDNGPLYNGQLSRLAKCERILVAIELASWINDVNQALQAVVQCYGLLAPLIFHRIPSTPVVQILLKCLCVLQHVIGVTKQRKQVGVVESLQHMTACITYHLAKVLRFWKEYNLALEVVLIGKEILQSADQEITPEQKAGGVEDEAEAIKNKWESTIEKQKLAIENSMQVKEMYDITSDLKKEGKTELLTGNEAVVYITILYAPVNTAYSAVKKFKGKSRFLEYFVLLLDRLVREENYAFITNWVNEVVGIFRKRNDALLGPRKTPGKKNIVKPLKNAAVVLEYHNNPSKKPKREKATMKELMHNFLNNPALKKGSNAERKQRERLENKAKEVFQTLLGPIIRTYLQLKKFNKACMSEMPWRSQLNVLLGILCFNSFMKCYDEECWTSRSMSRYSFLDPDIFTVHNCGGLLIETESDDTGTMHQIPEISLPSLKRNEKPSESAHGWDDGISDSTESAVQTPVMQATIDESVHAAEEPSTPSTCSTVMLDQLNKAFLYFRRAVVLAHRGGHWTALQNTCRLLWNCAHLVMVYIGSIDSSKSDILTTNRVKNIFCLPFNLAAQNLIDMIIQLQNTDNIIKFVDPDGIFSVASCVGDISDDHGGFSLKFEQPFDNTNVVDLNLVCAITLYSLELLCHQKKWESLAYLAMYFNAVTHERYAQKVTPLLVFAQGQLQQRIRMSNGPVPPQPHFVRAEINSGTIINSRNFIETQLIVTTAEGKADTIDLDRRNMQSEFKTANNLVSVPVNVEVTLSTFRASLINVNYEGSALRHSRKLLALLLAYTQQRRRDIMKHTLGAVGFNATPVPVENAKPADLSSENFDTFDGILCKPLPWSQVSLVILSYKNTIELLRINGRTSLCAQALHEQGNVHFYAGNRRAAIGCWCQAIDAILNMTDFIHKWKQLESSSSSISLEHSKDYSEALLDRAGIWGCLQAGVLSAKIAQFITSSNFGFRLDCCILSSFFFKGLFRTTFPHPRSDREYASYEIGFDCDVVELIPGIDLFSDRFRADVRSVVGSLDFLLHELYSAQQNLKVLPLFTLYQYFVSVICRDVYRSVWGRILKVRVLADLGLFAEAFDEHTFLLNGKKLPHALLEGFRSRETKAVEYLLKIPLPSNLEKLYGPYLVKKFELGRTYLAIKLAETINHIPEKASIQCSTDSTSSHGDEKFIDLDTDANIMTELDRALETTRTCQPRKKELDIYSLRYTLNLPQLKDIILSDVQKKLNILVDNLKKEHDLIFANLAPSGLEMVIDAKCQAAAIAFQRLQLAFRYRSALLLQLLQ</sequence>
<name>A0A401SPE1_CHIPU</name>
<reference evidence="2 3" key="1">
    <citation type="journal article" date="2018" name="Nat. Ecol. Evol.">
        <title>Shark genomes provide insights into elasmobranch evolution and the origin of vertebrates.</title>
        <authorList>
            <person name="Hara Y"/>
            <person name="Yamaguchi K"/>
            <person name="Onimaru K"/>
            <person name="Kadota M"/>
            <person name="Koyanagi M"/>
            <person name="Keeley SD"/>
            <person name="Tatsumi K"/>
            <person name="Tanaka K"/>
            <person name="Motone F"/>
            <person name="Kageyama Y"/>
            <person name="Nozu R"/>
            <person name="Adachi N"/>
            <person name="Nishimura O"/>
            <person name="Nakagawa R"/>
            <person name="Tanegashima C"/>
            <person name="Kiyatake I"/>
            <person name="Matsumoto R"/>
            <person name="Murakumo K"/>
            <person name="Nishida K"/>
            <person name="Terakita A"/>
            <person name="Kuratani S"/>
            <person name="Sato K"/>
            <person name="Hyodo S Kuraku.S."/>
        </authorList>
    </citation>
    <scope>NUCLEOTIDE SEQUENCE [LARGE SCALE GENOMIC DNA]</scope>
</reference>
<organism evidence="2 3">
    <name type="scientific">Chiloscyllium punctatum</name>
    <name type="common">Brownbanded bambooshark</name>
    <name type="synonym">Hemiscyllium punctatum</name>
    <dbReference type="NCBI Taxonomy" id="137246"/>
    <lineage>
        <taxon>Eukaryota</taxon>
        <taxon>Metazoa</taxon>
        <taxon>Chordata</taxon>
        <taxon>Craniata</taxon>
        <taxon>Vertebrata</taxon>
        <taxon>Chondrichthyes</taxon>
        <taxon>Elasmobranchii</taxon>
        <taxon>Galeomorphii</taxon>
        <taxon>Galeoidea</taxon>
        <taxon>Orectolobiformes</taxon>
        <taxon>Hemiscylliidae</taxon>
        <taxon>Chiloscyllium</taxon>
    </lineage>
</organism>
<dbReference type="InterPro" id="IPR027912">
    <property type="entry name" value="CFAP54"/>
</dbReference>
<evidence type="ECO:0000313" key="2">
    <source>
        <dbReference type="EMBL" id="GCC32238.1"/>
    </source>
</evidence>
<dbReference type="GO" id="GO:0060271">
    <property type="term" value="P:cilium assembly"/>
    <property type="evidence" value="ECO:0007669"/>
    <property type="project" value="TreeGrafter"/>
</dbReference>
<gene>
    <name evidence="2" type="ORF">chiPu_0010699</name>
</gene>
<accession>A0A401SPE1</accession>
<dbReference type="PANTHER" id="PTHR33487">
    <property type="entry name" value="CILIA- AND FLAGELLA-ASSOCIATED PROTEIN 54"/>
    <property type="match status" value="1"/>
</dbReference>
<dbReference type="OMA" id="FTELNIM"/>
<dbReference type="Proteomes" id="UP000287033">
    <property type="component" value="Unassembled WGS sequence"/>
</dbReference>
<comment type="caution">
    <text evidence="2">The sequence shown here is derived from an EMBL/GenBank/DDBJ whole genome shotgun (WGS) entry which is preliminary data.</text>
</comment>
<dbReference type="STRING" id="137246.A0A401SPE1"/>